<dbReference type="RefSeq" id="XP_062770889.1">
    <property type="nucleotide sequence ID" value="XM_062907984.1"/>
</dbReference>
<protein>
    <recommendedName>
        <fullName evidence="4">Nucleotidyltransferase</fullName>
    </recommendedName>
</protein>
<gene>
    <name evidence="2" type="ORF">QC763_113970</name>
</gene>
<proteinExistence type="predicted"/>
<dbReference type="Proteomes" id="UP001326199">
    <property type="component" value="Unassembled WGS sequence"/>
</dbReference>
<dbReference type="GeneID" id="87928327"/>
<evidence type="ECO:0000313" key="3">
    <source>
        <dbReference type="Proteomes" id="UP001326199"/>
    </source>
</evidence>
<feature type="region of interest" description="Disordered" evidence="1">
    <location>
        <begin position="1"/>
        <end position="20"/>
    </location>
</feature>
<organism evidence="2 3">
    <name type="scientific">Podospora pseudopauciseta</name>
    <dbReference type="NCBI Taxonomy" id="2093780"/>
    <lineage>
        <taxon>Eukaryota</taxon>
        <taxon>Fungi</taxon>
        <taxon>Dikarya</taxon>
        <taxon>Ascomycota</taxon>
        <taxon>Pezizomycotina</taxon>
        <taxon>Sordariomycetes</taxon>
        <taxon>Sordariomycetidae</taxon>
        <taxon>Sordariales</taxon>
        <taxon>Podosporaceae</taxon>
        <taxon>Podospora</taxon>
    </lineage>
</organism>
<comment type="caution">
    <text evidence="2">The sequence shown here is derived from an EMBL/GenBank/DDBJ whole genome shotgun (WGS) entry which is preliminary data.</text>
</comment>
<evidence type="ECO:0008006" key="4">
    <source>
        <dbReference type="Google" id="ProtNLM"/>
    </source>
</evidence>
<reference evidence="2 3" key="1">
    <citation type="journal article" date="2023" name="bioRxiv">
        <title>High-quality genome assemblies of four members of thePodospora anserinaspecies complex.</title>
        <authorList>
            <person name="Ament-Velasquez S.L."/>
            <person name="Vogan A.A."/>
            <person name="Wallerman O."/>
            <person name="Hartmann F."/>
            <person name="Gautier V."/>
            <person name="Silar P."/>
            <person name="Giraud T."/>
            <person name="Johannesson H."/>
        </authorList>
    </citation>
    <scope>NUCLEOTIDE SEQUENCE [LARGE SCALE GENOMIC DNA]</scope>
    <source>
        <strain evidence="2 3">CBS 411.78</strain>
    </source>
</reference>
<accession>A0ABR0I0C7</accession>
<name>A0ABR0I0C7_9PEZI</name>
<dbReference type="EMBL" id="JAFFHB010000001">
    <property type="protein sequence ID" value="KAK4673567.1"/>
    <property type="molecule type" value="Genomic_DNA"/>
</dbReference>
<evidence type="ECO:0000313" key="2">
    <source>
        <dbReference type="EMBL" id="KAK4673567.1"/>
    </source>
</evidence>
<evidence type="ECO:0000256" key="1">
    <source>
        <dbReference type="SAM" id="MobiDB-lite"/>
    </source>
</evidence>
<keyword evidence="3" id="KW-1185">Reference proteome</keyword>
<sequence>MGGSAFSDLENPPYTPHMPTDIYEQIKASCHTALEKIFLHVATPVEGPAKADHGDIDILVANERRLTLQDSDEDTTPSPLPTLHTKIREALGAEFHKAIHNTTNLVVPWPGSNGQKHIQVDVRICKNEEELDWYLFKYGHGDLWNLLGSTIRPFGLTVDESSLWIRIPEIEKFDRKKAKILLTKSPTAILTFLGISLEPFKSGKPFPTVEALYEYVTTCRYFFVRPASEENDGDGAGLVGGEEGVKKLKSNDRQRMRQRAVYRRWIEEYIPSLREQGLHVRSDVSVKKMRASVQEDAFAAFDVEVEWNARLKDWRLQKNVEATRKLIKEVIPADVTDVNYRGCLLSGLKKIIMEDGDSTGLDFVSRPDFKNEDGLYDEEVIRHFVEEKIDEVGKVALEVQLERSRAVMQKKRRRWQAPQNRRFKGEE</sequence>